<dbReference type="CDD" id="cd00841">
    <property type="entry name" value="MPP_YfcE"/>
    <property type="match status" value="1"/>
</dbReference>
<evidence type="ECO:0000256" key="1">
    <source>
        <dbReference type="ARBA" id="ARBA00008950"/>
    </source>
</evidence>
<keyword evidence="5" id="KW-1185">Reference proteome</keyword>
<protein>
    <recommendedName>
        <fullName evidence="2">Phosphoesterase</fullName>
        <ecNumber evidence="2">3.1.4.-</ecNumber>
    </recommendedName>
</protein>
<dbReference type="Pfam" id="PF12850">
    <property type="entry name" value="Metallophos_2"/>
    <property type="match status" value="1"/>
</dbReference>
<organism evidence="4 5">
    <name type="scientific">[Eubacterium] hominis</name>
    <dbReference type="NCBI Taxonomy" id="2764325"/>
    <lineage>
        <taxon>Bacteria</taxon>
        <taxon>Bacillati</taxon>
        <taxon>Bacillota</taxon>
        <taxon>Erysipelotrichia</taxon>
        <taxon>Erysipelotrichales</taxon>
        <taxon>Erysipelotrichaceae</taxon>
        <taxon>Amedibacillus</taxon>
    </lineage>
</organism>
<evidence type="ECO:0000259" key="3">
    <source>
        <dbReference type="Pfam" id="PF12850"/>
    </source>
</evidence>
<dbReference type="EMBL" id="CP060636">
    <property type="protein sequence ID" value="QNM11659.1"/>
    <property type="molecule type" value="Genomic_DNA"/>
</dbReference>
<reference evidence="4 5" key="1">
    <citation type="submission" date="2020-08" db="EMBL/GenBank/DDBJ databases">
        <authorList>
            <person name="Liu C."/>
            <person name="Sun Q."/>
        </authorList>
    </citation>
    <scope>NUCLEOTIDE SEQUENCE [LARGE SCALE GENOMIC DNA]</scope>
    <source>
        <strain evidence="4 5">NSJ-61</strain>
    </source>
</reference>
<dbReference type="Proteomes" id="UP000515856">
    <property type="component" value="Chromosome"/>
</dbReference>
<evidence type="ECO:0000313" key="5">
    <source>
        <dbReference type="Proteomes" id="UP000515856"/>
    </source>
</evidence>
<dbReference type="RefSeq" id="WP_117452295.1">
    <property type="nucleotide sequence ID" value="NZ_CP060636.1"/>
</dbReference>
<dbReference type="InterPro" id="IPR024654">
    <property type="entry name" value="Calcineurin-like_PHP_lpxH"/>
</dbReference>
<dbReference type="PANTHER" id="PTHR11124">
    <property type="entry name" value="VACUOLAR SORTING PROTEIN VPS29"/>
    <property type="match status" value="1"/>
</dbReference>
<dbReference type="InterPro" id="IPR029052">
    <property type="entry name" value="Metallo-depent_PP-like"/>
</dbReference>
<evidence type="ECO:0000256" key="2">
    <source>
        <dbReference type="RuleBase" id="RU362039"/>
    </source>
</evidence>
<feature type="domain" description="Calcineurin-like phosphoesterase" evidence="3">
    <location>
        <begin position="1"/>
        <end position="142"/>
    </location>
</feature>
<dbReference type="GO" id="GO:0046872">
    <property type="term" value="F:metal ion binding"/>
    <property type="evidence" value="ECO:0007669"/>
    <property type="project" value="UniProtKB-KW"/>
</dbReference>
<dbReference type="KEGG" id="ehn:H9Q80_15625"/>
<dbReference type="SUPFAM" id="SSF56300">
    <property type="entry name" value="Metallo-dependent phosphatases"/>
    <property type="match status" value="1"/>
</dbReference>
<comment type="cofactor">
    <cofactor evidence="2">
        <name>a divalent metal cation</name>
        <dbReference type="ChEBI" id="CHEBI:60240"/>
    </cofactor>
</comment>
<proteinExistence type="inferred from homology"/>
<dbReference type="GO" id="GO:0016787">
    <property type="term" value="F:hydrolase activity"/>
    <property type="evidence" value="ECO:0007669"/>
    <property type="project" value="UniProtKB-UniRule"/>
</dbReference>
<dbReference type="Gene3D" id="3.60.21.10">
    <property type="match status" value="1"/>
</dbReference>
<dbReference type="InterPro" id="IPR000979">
    <property type="entry name" value="Phosphodiesterase_MJ0936/Vps29"/>
</dbReference>
<comment type="similarity">
    <text evidence="1 2">Belongs to the metallophosphoesterase superfamily. YfcE family.</text>
</comment>
<dbReference type="NCBIfam" id="TIGR00040">
    <property type="entry name" value="yfcE"/>
    <property type="match status" value="1"/>
</dbReference>
<dbReference type="AlphaFoldDB" id="A0A7G9GLH7"/>
<gene>
    <name evidence="4" type="ORF">H9Q80_15625</name>
</gene>
<evidence type="ECO:0000313" key="4">
    <source>
        <dbReference type="EMBL" id="QNM11659.1"/>
    </source>
</evidence>
<dbReference type="InterPro" id="IPR041802">
    <property type="entry name" value="MPP_YfcE"/>
</dbReference>
<dbReference type="EC" id="3.1.4.-" evidence="2"/>
<name>A0A7G9GLH7_9FIRM</name>
<accession>A0A7G9GLH7</accession>
<keyword evidence="2" id="KW-0479">Metal-binding</keyword>
<sequence>MKIILVSDSHGKDEALDKVLETYPDADAFVHCGDIETYPECYPQFITVRGNNDIYYDYPEEQTLHIAGHGIYITHSHHFMYTHRLEQMAEKAKSLDCDIVFYGHTHIAADDEVNGVRLINPGSLWRSRDGRGPSYAIVDLDSYHVDVEFVFMPKPKSRFGFF</sequence>